<accession>A0A8X6VD42</accession>
<keyword evidence="2" id="KW-1185">Reference proteome</keyword>
<dbReference type="AlphaFoldDB" id="A0A8X6VD42"/>
<name>A0A8X6VD42_TRICX</name>
<proteinExistence type="predicted"/>
<evidence type="ECO:0000313" key="1">
    <source>
        <dbReference type="EMBL" id="GFY03054.1"/>
    </source>
</evidence>
<dbReference type="Proteomes" id="UP000887159">
    <property type="component" value="Unassembled WGS sequence"/>
</dbReference>
<comment type="caution">
    <text evidence="1">The sequence shown here is derived from an EMBL/GenBank/DDBJ whole genome shotgun (WGS) entry which is preliminary data.</text>
</comment>
<evidence type="ECO:0000313" key="2">
    <source>
        <dbReference type="Proteomes" id="UP000887159"/>
    </source>
</evidence>
<sequence>MAKVTDLWPACHEFEPSTAEDPPCRGGVMHVKYVELHTFSRSAVEDLLQGGGRYTLNLSCLKRPPVGVKVRRGGAQLRYHPNHLNMVQNYEVSHQ</sequence>
<dbReference type="EMBL" id="BMAU01021234">
    <property type="protein sequence ID" value="GFY03054.1"/>
    <property type="molecule type" value="Genomic_DNA"/>
</dbReference>
<protein>
    <submittedName>
        <fullName evidence="1">Uncharacterized protein</fullName>
    </submittedName>
</protein>
<gene>
    <name evidence="1" type="ORF">TNCV_980591</name>
</gene>
<organism evidence="1 2">
    <name type="scientific">Trichonephila clavipes</name>
    <name type="common">Golden silk orbweaver</name>
    <name type="synonym">Nephila clavipes</name>
    <dbReference type="NCBI Taxonomy" id="2585209"/>
    <lineage>
        <taxon>Eukaryota</taxon>
        <taxon>Metazoa</taxon>
        <taxon>Ecdysozoa</taxon>
        <taxon>Arthropoda</taxon>
        <taxon>Chelicerata</taxon>
        <taxon>Arachnida</taxon>
        <taxon>Araneae</taxon>
        <taxon>Araneomorphae</taxon>
        <taxon>Entelegynae</taxon>
        <taxon>Araneoidea</taxon>
        <taxon>Nephilidae</taxon>
        <taxon>Trichonephila</taxon>
    </lineage>
</organism>
<reference evidence="1" key="1">
    <citation type="submission" date="2020-08" db="EMBL/GenBank/DDBJ databases">
        <title>Multicomponent nature underlies the extraordinary mechanical properties of spider dragline silk.</title>
        <authorList>
            <person name="Kono N."/>
            <person name="Nakamura H."/>
            <person name="Mori M."/>
            <person name="Yoshida Y."/>
            <person name="Ohtoshi R."/>
            <person name="Malay A.D."/>
            <person name="Moran D.A.P."/>
            <person name="Tomita M."/>
            <person name="Numata K."/>
            <person name="Arakawa K."/>
        </authorList>
    </citation>
    <scope>NUCLEOTIDE SEQUENCE</scope>
</reference>